<name>A0ABY9LZR4_9BURK</name>
<dbReference type="EMBL" id="CP132976">
    <property type="protein sequence ID" value="WMD19975.1"/>
    <property type="molecule type" value="Genomic_DNA"/>
</dbReference>
<dbReference type="Proteomes" id="UP001234798">
    <property type="component" value="Chromosome"/>
</dbReference>
<protein>
    <submittedName>
        <fullName evidence="1">MolR family transcriptional regulator</fullName>
    </submittedName>
</protein>
<dbReference type="RefSeq" id="WP_306942698.1">
    <property type="nucleotide sequence ID" value="NZ_CP132976.1"/>
</dbReference>
<keyword evidence="2" id="KW-1185">Reference proteome</keyword>
<accession>A0ABY9LZR4</accession>
<organism evidence="1 2">
    <name type="scientific">Achromobacter seleniivolatilans</name>
    <dbReference type="NCBI Taxonomy" id="3047478"/>
    <lineage>
        <taxon>Bacteria</taxon>
        <taxon>Pseudomonadati</taxon>
        <taxon>Pseudomonadota</taxon>
        <taxon>Betaproteobacteria</taxon>
        <taxon>Burkholderiales</taxon>
        <taxon>Alcaligenaceae</taxon>
        <taxon>Achromobacter</taxon>
    </lineage>
</organism>
<proteinExistence type="predicted"/>
<evidence type="ECO:0000313" key="2">
    <source>
        <dbReference type="Proteomes" id="UP001234798"/>
    </source>
</evidence>
<gene>
    <name evidence="1" type="ORF">RAS12_25720</name>
</gene>
<sequence length="182" mass="20764">MQNKVRYLDDSEQGLARETSHPRFVALAVEDFYYDVGDDFSPFGSDDGNDTLSALEDWYRESANDDGVVEFLADFLDGWGLDVPWDRVRADLDARKQWLAEDDMHEVYFRSDCRAIVATAFGQLKIAGHINADLLKQAKAAIADQLWMNAYARVKYPKWPYAEQEAERLQQMQSVLGQVSNA</sequence>
<reference evidence="1 2" key="1">
    <citation type="submission" date="2023-08" db="EMBL/GenBank/DDBJ databases">
        <title>Achromobacter seleniivolatilans sp. nov., isolated from seleniferous soil.</title>
        <authorList>
            <person name="Zhang S."/>
            <person name="Li K."/>
            <person name="Peng J."/>
            <person name="Zhao Q."/>
            <person name="Wang H."/>
            <person name="Guo Y."/>
        </authorList>
    </citation>
    <scope>NUCLEOTIDE SEQUENCE [LARGE SCALE GENOMIC DNA]</scope>
    <source>
        <strain evidence="1 2">R39</strain>
    </source>
</reference>
<evidence type="ECO:0000313" key="1">
    <source>
        <dbReference type="EMBL" id="WMD19975.1"/>
    </source>
</evidence>